<dbReference type="AlphaFoldDB" id="A0A175RHU0"/>
<comment type="catalytic activity">
    <reaction evidence="2">
        <text>2 GTP = 3',3'-c-di-GMP + 2 diphosphate</text>
        <dbReference type="Rhea" id="RHEA:24898"/>
        <dbReference type="ChEBI" id="CHEBI:33019"/>
        <dbReference type="ChEBI" id="CHEBI:37565"/>
        <dbReference type="ChEBI" id="CHEBI:58805"/>
        <dbReference type="EC" id="2.7.7.65"/>
    </reaction>
</comment>
<dbReference type="NCBIfam" id="TIGR00254">
    <property type="entry name" value="GGDEF"/>
    <property type="match status" value="1"/>
</dbReference>
<dbReference type="PANTHER" id="PTHR45138">
    <property type="entry name" value="REGULATORY COMPONENTS OF SENSORY TRANSDUCTION SYSTEM"/>
    <property type="match status" value="1"/>
</dbReference>
<keyword evidence="3" id="KW-0812">Transmembrane</keyword>
<dbReference type="CDD" id="cd01949">
    <property type="entry name" value="GGDEF"/>
    <property type="match status" value="1"/>
</dbReference>
<comment type="caution">
    <text evidence="5">The sequence shown here is derived from an EMBL/GenBank/DDBJ whole genome shotgun (WGS) entry which is preliminary data.</text>
</comment>
<dbReference type="InterPro" id="IPR050469">
    <property type="entry name" value="Diguanylate_Cyclase"/>
</dbReference>
<feature type="transmembrane region" description="Helical" evidence="3">
    <location>
        <begin position="37"/>
        <end position="55"/>
    </location>
</feature>
<dbReference type="InterPro" id="IPR000160">
    <property type="entry name" value="GGDEF_dom"/>
</dbReference>
<dbReference type="EC" id="2.7.7.65" evidence="1"/>
<name>A0A175RHU0_9HYPH</name>
<proteinExistence type="predicted"/>
<dbReference type="EMBL" id="LDQA01000076">
    <property type="protein sequence ID" value="KTR02369.1"/>
    <property type="molecule type" value="Genomic_DNA"/>
</dbReference>
<gene>
    <name evidence="5" type="ORF">NS365_21795</name>
</gene>
<dbReference type="Pfam" id="PF00990">
    <property type="entry name" value="GGDEF"/>
    <property type="match status" value="1"/>
</dbReference>
<dbReference type="InterPro" id="IPR029787">
    <property type="entry name" value="Nucleotide_cyclase"/>
</dbReference>
<keyword evidence="6" id="KW-1185">Reference proteome</keyword>
<feature type="transmembrane region" description="Helical" evidence="3">
    <location>
        <begin position="12"/>
        <end position="30"/>
    </location>
</feature>
<dbReference type="Gene3D" id="3.30.70.270">
    <property type="match status" value="1"/>
</dbReference>
<keyword evidence="3" id="KW-1133">Transmembrane helix</keyword>
<dbReference type="SMART" id="SM00267">
    <property type="entry name" value="GGDEF"/>
    <property type="match status" value="1"/>
</dbReference>
<feature type="transmembrane region" description="Helical" evidence="3">
    <location>
        <begin position="92"/>
        <end position="113"/>
    </location>
</feature>
<evidence type="ECO:0000256" key="1">
    <source>
        <dbReference type="ARBA" id="ARBA00012528"/>
    </source>
</evidence>
<dbReference type="SUPFAM" id="SSF55073">
    <property type="entry name" value="Nucleotide cyclase"/>
    <property type="match status" value="1"/>
</dbReference>
<feature type="transmembrane region" description="Helical" evidence="3">
    <location>
        <begin position="149"/>
        <end position="170"/>
    </location>
</feature>
<dbReference type="PROSITE" id="PS50887">
    <property type="entry name" value="GGDEF"/>
    <property type="match status" value="1"/>
</dbReference>
<keyword evidence="3" id="KW-0472">Membrane</keyword>
<dbReference type="PANTHER" id="PTHR45138:SF9">
    <property type="entry name" value="DIGUANYLATE CYCLASE DGCM-RELATED"/>
    <property type="match status" value="1"/>
</dbReference>
<reference evidence="5 6" key="1">
    <citation type="journal article" date="2016" name="Front. Microbiol.">
        <title>Genomic Resource of Rice Seed Associated Bacteria.</title>
        <authorList>
            <person name="Midha S."/>
            <person name="Bansal K."/>
            <person name="Sharma S."/>
            <person name="Kumar N."/>
            <person name="Patil P.P."/>
            <person name="Chaudhry V."/>
            <person name="Patil P.B."/>
        </authorList>
    </citation>
    <scope>NUCLEOTIDE SEQUENCE [LARGE SCALE GENOMIC DNA]</scope>
    <source>
        <strain evidence="5 6">NS365</strain>
    </source>
</reference>
<dbReference type="GO" id="GO:0052621">
    <property type="term" value="F:diguanylate cyclase activity"/>
    <property type="evidence" value="ECO:0007669"/>
    <property type="project" value="UniProtKB-EC"/>
</dbReference>
<protein>
    <recommendedName>
        <fullName evidence="1">diguanylate cyclase</fullName>
        <ecNumber evidence="1">2.7.7.65</ecNumber>
    </recommendedName>
</protein>
<evidence type="ECO:0000313" key="6">
    <source>
        <dbReference type="Proteomes" id="UP000078529"/>
    </source>
</evidence>
<dbReference type="PATRIC" id="fig|401562.4.peg.4494"/>
<feature type="domain" description="GGDEF" evidence="4">
    <location>
        <begin position="234"/>
        <end position="364"/>
    </location>
</feature>
<evidence type="ECO:0000259" key="4">
    <source>
        <dbReference type="PROSITE" id="PS50887"/>
    </source>
</evidence>
<evidence type="ECO:0000313" key="5">
    <source>
        <dbReference type="EMBL" id="KTR02369.1"/>
    </source>
</evidence>
<organism evidence="5 6">
    <name type="scientific">Aureimonas ureilytica</name>
    <dbReference type="NCBI Taxonomy" id="401562"/>
    <lineage>
        <taxon>Bacteria</taxon>
        <taxon>Pseudomonadati</taxon>
        <taxon>Pseudomonadota</taxon>
        <taxon>Alphaproteobacteria</taxon>
        <taxon>Hyphomicrobiales</taxon>
        <taxon>Aurantimonadaceae</taxon>
        <taxon>Aureimonas</taxon>
    </lineage>
</organism>
<evidence type="ECO:0000256" key="2">
    <source>
        <dbReference type="ARBA" id="ARBA00034247"/>
    </source>
</evidence>
<accession>A0A175RHU0</accession>
<evidence type="ECO:0000256" key="3">
    <source>
        <dbReference type="SAM" id="Phobius"/>
    </source>
</evidence>
<feature type="transmembrane region" description="Helical" evidence="3">
    <location>
        <begin position="176"/>
        <end position="198"/>
    </location>
</feature>
<dbReference type="InterPro" id="IPR043128">
    <property type="entry name" value="Rev_trsase/Diguanyl_cyclase"/>
</dbReference>
<dbReference type="Proteomes" id="UP000078529">
    <property type="component" value="Unassembled WGS sequence"/>
</dbReference>
<sequence length="364" mass="39234">MMDLSIPTLQFTDFVVFAISAVVFFVCWLLQPMKRHFLLFSASFALCAGLSVWFVDFGYYGSVWSTVGWVLASSLFWSGFRVFDGRSPVTLAMVLFGLLPAGAHLTAAAVGLAGDQVNMASTLAYAMHEAAVARYVYTAGVPRSPTRKLAAFALLMIAVAICLPLLPIPAEQAPQMVIVIFIVDHITTILLTTLILALEAERAYLAMEHQARTDPLTKVLNREGLSQALKGHCGHAGFILADLDHFKSINDRFGHAAGDEVLREFAERAAALMPEGGHIARLGGEEFVLVVTGREVPATVCLAEALRLIVQRLPIPWNGGAIGVTVSLGVALSNSRSELLTVLERADGALYAAKQAGRNRVRVA</sequence>